<proteinExistence type="predicted"/>
<dbReference type="EMBL" id="JH795874">
    <property type="protein sequence ID" value="EJT98253.1"/>
    <property type="molecule type" value="Genomic_DNA"/>
</dbReference>
<dbReference type="AlphaFoldDB" id="M5FRG0"/>
<evidence type="ECO:0000313" key="2">
    <source>
        <dbReference type="Proteomes" id="UP000030653"/>
    </source>
</evidence>
<evidence type="ECO:0000313" key="1">
    <source>
        <dbReference type="EMBL" id="EJT98253.1"/>
    </source>
</evidence>
<sequence>MLDMSSEAKGSNIEISQLYSLCNRLYGNCDSLQWSFGPEGGAAAGKKLPLLLHSQTATNVCSNPEAIGERKRRRRHPRHWLPLNQERLISWLPVAMRKPGFKALFPKTLKQMEKLQRISLVKSVSSINAKPGGREKSSLSTRTQLTRSRELALDVPYPSIYQRSYSDHGAYA</sequence>
<keyword evidence="2" id="KW-1185">Reference proteome</keyword>
<name>M5FRG0_DACPD</name>
<dbReference type="GeneID" id="63688871"/>
<dbReference type="RefSeq" id="XP_040625151.1">
    <property type="nucleotide sequence ID" value="XM_040773809.1"/>
</dbReference>
<dbReference type="STRING" id="1858805.M5FRG0"/>
<accession>M5FRG0</accession>
<dbReference type="HOGENOM" id="CLU_1555209_0_0_1"/>
<organism evidence="1 2">
    <name type="scientific">Dacryopinax primogenitus (strain DJM 731)</name>
    <name type="common">Brown rot fungus</name>
    <dbReference type="NCBI Taxonomy" id="1858805"/>
    <lineage>
        <taxon>Eukaryota</taxon>
        <taxon>Fungi</taxon>
        <taxon>Dikarya</taxon>
        <taxon>Basidiomycota</taxon>
        <taxon>Agaricomycotina</taxon>
        <taxon>Dacrymycetes</taxon>
        <taxon>Dacrymycetales</taxon>
        <taxon>Dacrymycetaceae</taxon>
        <taxon>Dacryopinax</taxon>
    </lineage>
</organism>
<protein>
    <submittedName>
        <fullName evidence="1">Uncharacterized protein</fullName>
    </submittedName>
</protein>
<reference evidence="1 2" key="1">
    <citation type="journal article" date="2012" name="Science">
        <title>The Paleozoic origin of enzymatic lignin decomposition reconstructed from 31 fungal genomes.</title>
        <authorList>
            <person name="Floudas D."/>
            <person name="Binder M."/>
            <person name="Riley R."/>
            <person name="Barry K."/>
            <person name="Blanchette R.A."/>
            <person name="Henrissat B."/>
            <person name="Martinez A.T."/>
            <person name="Otillar R."/>
            <person name="Spatafora J.W."/>
            <person name="Yadav J.S."/>
            <person name="Aerts A."/>
            <person name="Benoit I."/>
            <person name="Boyd A."/>
            <person name="Carlson A."/>
            <person name="Copeland A."/>
            <person name="Coutinho P.M."/>
            <person name="de Vries R.P."/>
            <person name="Ferreira P."/>
            <person name="Findley K."/>
            <person name="Foster B."/>
            <person name="Gaskell J."/>
            <person name="Glotzer D."/>
            <person name="Gorecki P."/>
            <person name="Heitman J."/>
            <person name="Hesse C."/>
            <person name="Hori C."/>
            <person name="Igarashi K."/>
            <person name="Jurgens J.A."/>
            <person name="Kallen N."/>
            <person name="Kersten P."/>
            <person name="Kohler A."/>
            <person name="Kuees U."/>
            <person name="Kumar T.K.A."/>
            <person name="Kuo A."/>
            <person name="LaButti K."/>
            <person name="Larrondo L.F."/>
            <person name="Lindquist E."/>
            <person name="Ling A."/>
            <person name="Lombard V."/>
            <person name="Lucas S."/>
            <person name="Lundell T."/>
            <person name="Martin R."/>
            <person name="McLaughlin D.J."/>
            <person name="Morgenstern I."/>
            <person name="Morin E."/>
            <person name="Murat C."/>
            <person name="Nagy L.G."/>
            <person name="Nolan M."/>
            <person name="Ohm R.A."/>
            <person name="Patyshakuliyeva A."/>
            <person name="Rokas A."/>
            <person name="Ruiz-Duenas F.J."/>
            <person name="Sabat G."/>
            <person name="Salamov A."/>
            <person name="Samejima M."/>
            <person name="Schmutz J."/>
            <person name="Slot J.C."/>
            <person name="St John F."/>
            <person name="Stenlid J."/>
            <person name="Sun H."/>
            <person name="Sun S."/>
            <person name="Syed K."/>
            <person name="Tsang A."/>
            <person name="Wiebenga A."/>
            <person name="Young D."/>
            <person name="Pisabarro A."/>
            <person name="Eastwood D.C."/>
            <person name="Martin F."/>
            <person name="Cullen D."/>
            <person name="Grigoriev I.V."/>
            <person name="Hibbett D.S."/>
        </authorList>
    </citation>
    <scope>NUCLEOTIDE SEQUENCE [LARGE SCALE GENOMIC DNA]</scope>
    <source>
        <strain evidence="1 2">DJM-731 SS1</strain>
    </source>
</reference>
<dbReference type="Proteomes" id="UP000030653">
    <property type="component" value="Unassembled WGS sequence"/>
</dbReference>
<gene>
    <name evidence="1" type="ORF">DACRYDRAFT_24713</name>
</gene>